<dbReference type="Pfam" id="PF00756">
    <property type="entry name" value="Esterase"/>
    <property type="match status" value="1"/>
</dbReference>
<dbReference type="Gene3D" id="3.40.50.1820">
    <property type="entry name" value="alpha/beta hydrolase"/>
    <property type="match status" value="1"/>
</dbReference>
<dbReference type="InterPro" id="IPR014756">
    <property type="entry name" value="Ig_E-set"/>
</dbReference>
<name>A0A9X5RS90_BACTU</name>
<dbReference type="PANTHER" id="PTHR48098">
    <property type="entry name" value="ENTEROCHELIN ESTERASE-RELATED"/>
    <property type="match status" value="1"/>
</dbReference>
<dbReference type="Proteomes" id="UP000175994">
    <property type="component" value="Unassembled WGS sequence"/>
</dbReference>
<dbReference type="PANTHER" id="PTHR48098:SF3">
    <property type="entry name" value="IRON(III) ENTEROBACTIN ESTERASE"/>
    <property type="match status" value="1"/>
</dbReference>
<dbReference type="InterPro" id="IPR000801">
    <property type="entry name" value="Esterase-like"/>
</dbReference>
<dbReference type="Gene3D" id="2.60.40.10">
    <property type="entry name" value="Immunoglobulins"/>
    <property type="match status" value="1"/>
</dbReference>
<dbReference type="InterPro" id="IPR050583">
    <property type="entry name" value="Mycobacterial_A85_antigen"/>
</dbReference>
<proteinExistence type="predicted"/>
<sequence length="352" mass="41200">MTTIISPKLEKLKNQLKNGNEKALYTFLHEIKSNHTPLIEQCPADNQYKLITYIWLGDQNTENVYVFGSFPGWDLSVNQLQRLLQTDIWYVTFRTDKSFISTYYFSVNDVFENDWIKRSEQYEIDQYSSRFPSNDYPSGKIETYSFYSSILNNTRKIHIYTPHDYSHTSHLQELLIVFDGNSFINDLSITKTLNYLIYEKEIPSCIAVAIDPVDRLEELTYNDKMNAFLTKELLPWIQAKYHVYQEKNHTTIAGFSLGGLAAFYAALQNPHIFGNVLSLSGSVHWKKDNYENTIPWIENQISLIYSNATHLHSYIAVGELENEPLLTANRRLYKALEEMKRQTHLRRVSRRT</sequence>
<protein>
    <submittedName>
        <fullName evidence="1">Acetyl esterase</fullName>
    </submittedName>
</protein>
<gene>
    <name evidence="1" type="ORF">BTGOE4_35150</name>
</gene>
<evidence type="ECO:0000313" key="2">
    <source>
        <dbReference type="Proteomes" id="UP000175994"/>
    </source>
</evidence>
<evidence type="ECO:0000313" key="1">
    <source>
        <dbReference type="EMBL" id="OFC91817.1"/>
    </source>
</evidence>
<organism evidence="1 2">
    <name type="scientific">Bacillus thuringiensis</name>
    <dbReference type="NCBI Taxonomy" id="1428"/>
    <lineage>
        <taxon>Bacteria</taxon>
        <taxon>Bacillati</taxon>
        <taxon>Bacillota</taxon>
        <taxon>Bacilli</taxon>
        <taxon>Bacillales</taxon>
        <taxon>Bacillaceae</taxon>
        <taxon>Bacillus</taxon>
        <taxon>Bacillus cereus group</taxon>
    </lineage>
</organism>
<dbReference type="InterPro" id="IPR029058">
    <property type="entry name" value="AB_hydrolase_fold"/>
</dbReference>
<dbReference type="EMBL" id="LXLI01000026">
    <property type="protein sequence ID" value="OFC91817.1"/>
    <property type="molecule type" value="Genomic_DNA"/>
</dbReference>
<dbReference type="AlphaFoldDB" id="A0A9X5RS90"/>
<dbReference type="InterPro" id="IPR013783">
    <property type="entry name" value="Ig-like_fold"/>
</dbReference>
<accession>A0A9X5RS90</accession>
<comment type="caution">
    <text evidence="1">The sequence shown here is derived from an EMBL/GenBank/DDBJ whole genome shotgun (WGS) entry which is preliminary data.</text>
</comment>
<reference evidence="1 2" key="1">
    <citation type="submission" date="2016-04" db="EMBL/GenBank/DDBJ databases">
        <title>Bacillus thuringiensis and Bacillus weihenstephanensis as novel biocontrol agents of wilt causing Verticillium species.</title>
        <authorList>
            <person name="Hollensteiner J."/>
            <person name="Wemheuer F."/>
            <person name="Harting R."/>
            <person name="Kolarzyk A."/>
            <person name="Diaz-Valerio S."/>
            <person name="Poehlein A."/>
            <person name="Brzuszkiewicz E."/>
            <person name="Nesemann K."/>
            <person name="Braus-Stromeyer S."/>
            <person name="Braus G."/>
            <person name="Daniel R."/>
            <person name="Liesegang H."/>
        </authorList>
    </citation>
    <scope>NUCLEOTIDE SEQUENCE [LARGE SCALE GENOMIC DNA]</scope>
    <source>
        <strain evidence="1 2">GOE4</strain>
    </source>
</reference>
<dbReference type="SUPFAM" id="SSF81296">
    <property type="entry name" value="E set domains"/>
    <property type="match status" value="1"/>
</dbReference>
<dbReference type="SUPFAM" id="SSF53474">
    <property type="entry name" value="alpha/beta-Hydrolases"/>
    <property type="match status" value="1"/>
</dbReference>